<gene>
    <name evidence="1" type="ORF">MD483_17815</name>
</gene>
<name>A0A9X3CH91_9VIBR</name>
<dbReference type="Pfam" id="PF19795">
    <property type="entry name" value="DUF6279"/>
    <property type="match status" value="1"/>
</dbReference>
<protein>
    <submittedName>
        <fullName evidence="1">DUF6279 family lipoprotein</fullName>
    </submittedName>
</protein>
<dbReference type="InterPro" id="IPR016875">
    <property type="entry name" value="UCP028200"/>
</dbReference>
<sequence length="277" mass="33528">MRRWMLLVISLFVAGCGTKFVYSNLDWFIVDYVEDYIDLESEQKEVLTERLELLMQWHQSNELPLYTQHLNELIAMDPKQVTQQTLLQQEAKFRAHTDRLVRRVAPDIYALSQQLTDQQVEDFIDSLEERHKKFRDKYQGLDDSEIRQRYQERITESLDKWLGKLTEQQQEYVSLWVEEVQITTFDWMDQQTRIRQQVQALLVQRDNLAYFQPQFHQLLFDPEGTYSETLRTKRDFNKLVADKYLVAIINHMTEKQTRHFREELEDWRDITLKLANN</sequence>
<dbReference type="RefSeq" id="WP_265688789.1">
    <property type="nucleotide sequence ID" value="NZ_JAKRRX010000132.1"/>
</dbReference>
<dbReference type="PIRSF" id="PIRSF028200">
    <property type="entry name" value="UCP028200"/>
    <property type="match status" value="1"/>
</dbReference>
<reference evidence="1" key="1">
    <citation type="submission" date="2022-02" db="EMBL/GenBank/DDBJ databases">
        <title>Vibrio sp. nov., a new bacterium isolated from Bohai sea, China.</title>
        <authorList>
            <person name="Yuan Y."/>
        </authorList>
    </citation>
    <scope>NUCLEOTIDE SEQUENCE</scope>
    <source>
        <strain evidence="1">DBSS07</strain>
    </source>
</reference>
<dbReference type="AlphaFoldDB" id="A0A9X3CH91"/>
<organism evidence="1 2">
    <name type="scientific">Vibrio paucivorans</name>
    <dbReference type="NCBI Taxonomy" id="2829489"/>
    <lineage>
        <taxon>Bacteria</taxon>
        <taxon>Pseudomonadati</taxon>
        <taxon>Pseudomonadota</taxon>
        <taxon>Gammaproteobacteria</taxon>
        <taxon>Vibrionales</taxon>
        <taxon>Vibrionaceae</taxon>
        <taxon>Vibrio</taxon>
    </lineage>
</organism>
<evidence type="ECO:0000313" key="2">
    <source>
        <dbReference type="Proteomes" id="UP001155586"/>
    </source>
</evidence>
<dbReference type="PROSITE" id="PS51257">
    <property type="entry name" value="PROKAR_LIPOPROTEIN"/>
    <property type="match status" value="1"/>
</dbReference>
<keyword evidence="1" id="KW-0449">Lipoprotein</keyword>
<proteinExistence type="predicted"/>
<evidence type="ECO:0000313" key="1">
    <source>
        <dbReference type="EMBL" id="MCW8335670.1"/>
    </source>
</evidence>
<comment type="caution">
    <text evidence="1">The sequence shown here is derived from an EMBL/GenBank/DDBJ whole genome shotgun (WGS) entry which is preliminary data.</text>
</comment>
<dbReference type="Proteomes" id="UP001155586">
    <property type="component" value="Unassembled WGS sequence"/>
</dbReference>
<dbReference type="EMBL" id="JAKRRX010000132">
    <property type="protein sequence ID" value="MCW8335670.1"/>
    <property type="molecule type" value="Genomic_DNA"/>
</dbReference>
<accession>A0A9X3CH91</accession>
<keyword evidence="2" id="KW-1185">Reference proteome</keyword>